<evidence type="ECO:0000313" key="11">
    <source>
        <dbReference type="EMBL" id="GKV25836.1"/>
    </source>
</evidence>
<dbReference type="GO" id="GO:0004722">
    <property type="term" value="F:protein serine/threonine phosphatase activity"/>
    <property type="evidence" value="ECO:0007669"/>
    <property type="project" value="UniProtKB-EC"/>
</dbReference>
<evidence type="ECO:0000313" key="12">
    <source>
        <dbReference type="Proteomes" id="UP001054252"/>
    </source>
</evidence>
<protein>
    <recommendedName>
        <fullName evidence="3">protein-serine/threonine phosphatase</fullName>
        <ecNumber evidence="3">3.1.3.16</ecNumber>
    </recommendedName>
</protein>
<dbReference type="PANTHER" id="PTHR47992">
    <property type="entry name" value="PROTEIN PHOSPHATASE"/>
    <property type="match status" value="1"/>
</dbReference>
<evidence type="ECO:0000256" key="3">
    <source>
        <dbReference type="ARBA" id="ARBA00013081"/>
    </source>
</evidence>
<dbReference type="Proteomes" id="UP001054252">
    <property type="component" value="Unassembled WGS sequence"/>
</dbReference>
<accession>A0AAV5KMI9</accession>
<keyword evidence="8" id="KW-0464">Manganese</keyword>
<dbReference type="GO" id="GO:0046872">
    <property type="term" value="F:metal ion binding"/>
    <property type="evidence" value="ECO:0007669"/>
    <property type="project" value="UniProtKB-KW"/>
</dbReference>
<dbReference type="InterPro" id="IPR001932">
    <property type="entry name" value="PPM-type_phosphatase-like_dom"/>
</dbReference>
<reference evidence="11 12" key="1">
    <citation type="journal article" date="2021" name="Commun. Biol.">
        <title>The genome of Shorea leprosula (Dipterocarpaceae) highlights the ecological relevance of drought in aseasonal tropical rainforests.</title>
        <authorList>
            <person name="Ng K.K.S."/>
            <person name="Kobayashi M.J."/>
            <person name="Fawcett J.A."/>
            <person name="Hatakeyama M."/>
            <person name="Paape T."/>
            <person name="Ng C.H."/>
            <person name="Ang C.C."/>
            <person name="Tnah L.H."/>
            <person name="Lee C.T."/>
            <person name="Nishiyama T."/>
            <person name="Sese J."/>
            <person name="O'Brien M.J."/>
            <person name="Copetti D."/>
            <person name="Mohd Noor M.I."/>
            <person name="Ong R.C."/>
            <person name="Putra M."/>
            <person name="Sireger I.Z."/>
            <person name="Indrioko S."/>
            <person name="Kosugi Y."/>
            <person name="Izuno A."/>
            <person name="Isagi Y."/>
            <person name="Lee S.L."/>
            <person name="Shimizu K.K."/>
        </authorList>
    </citation>
    <scope>NUCLEOTIDE SEQUENCE [LARGE SCALE GENOMIC DNA]</scope>
    <source>
        <strain evidence="11">214</strain>
    </source>
</reference>
<dbReference type="EMBL" id="BPVZ01000070">
    <property type="protein sequence ID" value="GKV25836.1"/>
    <property type="molecule type" value="Genomic_DNA"/>
</dbReference>
<comment type="similarity">
    <text evidence="9">Belongs to the PP2C family.</text>
</comment>
<keyword evidence="5 9" id="KW-0378">Hydrolase</keyword>
<keyword evidence="4" id="KW-0479">Metal-binding</keyword>
<dbReference type="PROSITE" id="PS01032">
    <property type="entry name" value="PPM_1"/>
    <property type="match status" value="1"/>
</dbReference>
<evidence type="ECO:0000256" key="9">
    <source>
        <dbReference type="RuleBase" id="RU003465"/>
    </source>
</evidence>
<dbReference type="Gene3D" id="3.60.40.10">
    <property type="entry name" value="PPM-type phosphatase domain"/>
    <property type="match status" value="1"/>
</dbReference>
<evidence type="ECO:0000256" key="5">
    <source>
        <dbReference type="ARBA" id="ARBA00022801"/>
    </source>
</evidence>
<dbReference type="InterPro" id="IPR036457">
    <property type="entry name" value="PPM-type-like_dom_sf"/>
</dbReference>
<dbReference type="SMART" id="SM00332">
    <property type="entry name" value="PP2Cc"/>
    <property type="match status" value="1"/>
</dbReference>
<organism evidence="11 12">
    <name type="scientific">Rubroshorea leprosula</name>
    <dbReference type="NCBI Taxonomy" id="152421"/>
    <lineage>
        <taxon>Eukaryota</taxon>
        <taxon>Viridiplantae</taxon>
        <taxon>Streptophyta</taxon>
        <taxon>Embryophyta</taxon>
        <taxon>Tracheophyta</taxon>
        <taxon>Spermatophyta</taxon>
        <taxon>Magnoliopsida</taxon>
        <taxon>eudicotyledons</taxon>
        <taxon>Gunneridae</taxon>
        <taxon>Pentapetalae</taxon>
        <taxon>rosids</taxon>
        <taxon>malvids</taxon>
        <taxon>Malvales</taxon>
        <taxon>Dipterocarpaceae</taxon>
        <taxon>Rubroshorea</taxon>
    </lineage>
</organism>
<dbReference type="EC" id="3.1.3.16" evidence="3"/>
<dbReference type="PROSITE" id="PS51746">
    <property type="entry name" value="PPM_2"/>
    <property type="match status" value="1"/>
</dbReference>
<keyword evidence="12" id="KW-1185">Reference proteome</keyword>
<proteinExistence type="inferred from homology"/>
<dbReference type="SUPFAM" id="SSF81606">
    <property type="entry name" value="PP2C-like"/>
    <property type="match status" value="1"/>
</dbReference>
<sequence length="374" mass="42138">MMSDVEDELDLGPLFWSRDIDEHPFGTVSLAMLQANPVMEDHCQFEIGRDSIFVGVYDGHGDSDEASRFLADNLCNNLTRLAQKGTMSEDVLKRAVVATEDEFLQTVYDEAGSCCLATVIWKGSLYVANVGNSRVVIGILLRKSDIFAEQVTKDHIADVEDIRKRIKALHRDDPDIVFEKDGVWCSKGIPQVSRAIGSAFLKIPNRYVHSSFFQRYKLYLPFNPPLLKGEPELCRRLLYPDDKFLILASGGLWENLTKKKVVEIVNENKQTGIARRVIIRALKEVAKKKQMRFDDLLSVKKEERRSFHDDISVLVIFLNHDFLEKGGVAAHERSIRGFSSSDGPSSFRICEEIVDFNTSSNSGLKSEASSSCHT</sequence>
<gene>
    <name evidence="11" type="ORF">SLEP1_g35219</name>
</gene>
<dbReference type="CDD" id="cd00143">
    <property type="entry name" value="PP2Cc"/>
    <property type="match status" value="1"/>
</dbReference>
<name>A0AAV5KMI9_9ROSI</name>
<keyword evidence="6" id="KW-0460">Magnesium</keyword>
<comment type="cofactor">
    <cofactor evidence="1">
        <name>Mn(2+)</name>
        <dbReference type="ChEBI" id="CHEBI:29035"/>
    </cofactor>
</comment>
<comment type="cofactor">
    <cofactor evidence="2">
        <name>Mg(2+)</name>
        <dbReference type="ChEBI" id="CHEBI:18420"/>
    </cofactor>
</comment>
<dbReference type="Pfam" id="PF00481">
    <property type="entry name" value="PP2C"/>
    <property type="match status" value="1"/>
</dbReference>
<dbReference type="AlphaFoldDB" id="A0AAV5KMI9"/>
<evidence type="ECO:0000256" key="7">
    <source>
        <dbReference type="ARBA" id="ARBA00022912"/>
    </source>
</evidence>
<dbReference type="InterPro" id="IPR015655">
    <property type="entry name" value="PP2C"/>
</dbReference>
<evidence type="ECO:0000256" key="2">
    <source>
        <dbReference type="ARBA" id="ARBA00001946"/>
    </source>
</evidence>
<evidence type="ECO:0000256" key="8">
    <source>
        <dbReference type="ARBA" id="ARBA00023211"/>
    </source>
</evidence>
<evidence type="ECO:0000256" key="4">
    <source>
        <dbReference type="ARBA" id="ARBA00022723"/>
    </source>
</evidence>
<keyword evidence="7 9" id="KW-0904">Protein phosphatase</keyword>
<evidence type="ECO:0000256" key="6">
    <source>
        <dbReference type="ARBA" id="ARBA00022842"/>
    </source>
</evidence>
<comment type="caution">
    <text evidence="11">The sequence shown here is derived from an EMBL/GenBank/DDBJ whole genome shotgun (WGS) entry which is preliminary data.</text>
</comment>
<evidence type="ECO:0000259" key="10">
    <source>
        <dbReference type="PROSITE" id="PS51746"/>
    </source>
</evidence>
<evidence type="ECO:0000256" key="1">
    <source>
        <dbReference type="ARBA" id="ARBA00001936"/>
    </source>
</evidence>
<feature type="domain" description="PPM-type phosphatase" evidence="10">
    <location>
        <begin position="27"/>
        <end position="318"/>
    </location>
</feature>
<dbReference type="InterPro" id="IPR000222">
    <property type="entry name" value="PP2C_BS"/>
</dbReference>